<dbReference type="HAMAP" id="MF_01114">
    <property type="entry name" value="RecX"/>
    <property type="match status" value="1"/>
</dbReference>
<comment type="similarity">
    <text evidence="2 5">Belongs to the RecX family.</text>
</comment>
<dbReference type="Pfam" id="PF02631">
    <property type="entry name" value="RecX_HTH2"/>
    <property type="match status" value="1"/>
</dbReference>
<comment type="caution">
    <text evidence="8">The sequence shown here is derived from an EMBL/GenBank/DDBJ whole genome shotgun (WGS) entry which is preliminary data.</text>
</comment>
<dbReference type="InterPro" id="IPR036388">
    <property type="entry name" value="WH-like_DNA-bd_sf"/>
</dbReference>
<evidence type="ECO:0000256" key="4">
    <source>
        <dbReference type="ARBA" id="ARBA00022490"/>
    </source>
</evidence>
<dbReference type="Pfam" id="PF21981">
    <property type="entry name" value="RecX_HTH3"/>
    <property type="match status" value="1"/>
</dbReference>
<evidence type="ECO:0000313" key="9">
    <source>
        <dbReference type="Proteomes" id="UP000183471"/>
    </source>
</evidence>
<feature type="domain" description="RecX second three-helical" evidence="6">
    <location>
        <begin position="60"/>
        <end position="96"/>
    </location>
</feature>
<dbReference type="EMBL" id="FNKY01000001">
    <property type="protein sequence ID" value="SDQ35058.1"/>
    <property type="molecule type" value="Genomic_DNA"/>
</dbReference>
<reference evidence="8 9" key="1">
    <citation type="submission" date="2016-10" db="EMBL/GenBank/DDBJ databases">
        <authorList>
            <person name="Varghese N."/>
            <person name="Submissions S."/>
        </authorList>
    </citation>
    <scope>NUCLEOTIDE SEQUENCE [LARGE SCALE GENOMIC DNA]</scope>
    <source>
        <strain evidence="8 9">Nl1</strain>
    </source>
</reference>
<comment type="subcellular location">
    <subcellularLocation>
        <location evidence="1 5">Cytoplasm</location>
    </subcellularLocation>
</comment>
<accession>A0ABY0TBN2</accession>
<dbReference type="InterPro" id="IPR003783">
    <property type="entry name" value="Regulatory_RecX"/>
</dbReference>
<dbReference type="NCBIfam" id="NF001055">
    <property type="entry name" value="PRK00117.2-5"/>
    <property type="match status" value="1"/>
</dbReference>
<evidence type="ECO:0000256" key="1">
    <source>
        <dbReference type="ARBA" id="ARBA00004496"/>
    </source>
</evidence>
<proteinExistence type="inferred from homology"/>
<name>A0ABY0TBN2_9PROT</name>
<evidence type="ECO:0000313" key="8">
    <source>
        <dbReference type="EMBL" id="SDQ35058.1"/>
    </source>
</evidence>
<dbReference type="PANTHER" id="PTHR33602">
    <property type="entry name" value="REGULATORY PROTEIN RECX FAMILY PROTEIN"/>
    <property type="match status" value="1"/>
</dbReference>
<dbReference type="Proteomes" id="UP000183471">
    <property type="component" value="Unassembled WGS sequence"/>
</dbReference>
<evidence type="ECO:0000256" key="5">
    <source>
        <dbReference type="HAMAP-Rule" id="MF_01114"/>
    </source>
</evidence>
<keyword evidence="4 5" id="KW-0963">Cytoplasm</keyword>
<comment type="function">
    <text evidence="5">Modulates RecA activity.</text>
</comment>
<organism evidence="8 9">
    <name type="scientific">Nitrosospira multiformis</name>
    <dbReference type="NCBI Taxonomy" id="1231"/>
    <lineage>
        <taxon>Bacteria</taxon>
        <taxon>Pseudomonadati</taxon>
        <taxon>Pseudomonadota</taxon>
        <taxon>Betaproteobacteria</taxon>
        <taxon>Nitrosomonadales</taxon>
        <taxon>Nitrosomonadaceae</taxon>
        <taxon>Nitrosospira</taxon>
    </lineage>
</organism>
<feature type="domain" description="RecX third three-helical" evidence="7">
    <location>
        <begin position="101"/>
        <end position="146"/>
    </location>
</feature>
<dbReference type="InterPro" id="IPR053925">
    <property type="entry name" value="RecX_HTH_3rd"/>
</dbReference>
<dbReference type="RefSeq" id="WP_074630646.1">
    <property type="nucleotide sequence ID" value="NZ_FNKY01000001.1"/>
</dbReference>
<evidence type="ECO:0000256" key="3">
    <source>
        <dbReference type="ARBA" id="ARBA00018111"/>
    </source>
</evidence>
<dbReference type="InterPro" id="IPR053924">
    <property type="entry name" value="RecX_HTH_2nd"/>
</dbReference>
<keyword evidence="9" id="KW-1185">Reference proteome</keyword>
<protein>
    <recommendedName>
        <fullName evidence="3 5">Regulatory protein RecX</fullName>
    </recommendedName>
</protein>
<sequence length="154" mass="17844">MKAPRRIEPNLKTRALGYLARREHSRLELQRKLAPHAQTPEELSSLLDTLEQRGFLSAVRMVEQVIHMRKNKFGSQRIVHELREKGIAENLIAAALPNIRETEQENAREVWRKKFGAMPANAKELGRQMRFLMGRGFTAEVIRQVLRHADKEEA</sequence>
<evidence type="ECO:0000256" key="2">
    <source>
        <dbReference type="ARBA" id="ARBA00009695"/>
    </source>
</evidence>
<evidence type="ECO:0000259" key="6">
    <source>
        <dbReference type="Pfam" id="PF02631"/>
    </source>
</evidence>
<gene>
    <name evidence="5" type="primary">recX</name>
    <name evidence="8" type="ORF">SAMN05216402_0508</name>
</gene>
<dbReference type="Gene3D" id="1.10.10.10">
    <property type="entry name" value="Winged helix-like DNA-binding domain superfamily/Winged helix DNA-binding domain"/>
    <property type="match status" value="3"/>
</dbReference>
<dbReference type="PANTHER" id="PTHR33602:SF1">
    <property type="entry name" value="REGULATORY PROTEIN RECX FAMILY PROTEIN"/>
    <property type="match status" value="1"/>
</dbReference>
<evidence type="ECO:0000259" key="7">
    <source>
        <dbReference type="Pfam" id="PF21981"/>
    </source>
</evidence>